<comment type="caution">
    <text evidence="2">The sequence shown here is derived from an EMBL/GenBank/DDBJ whole genome shotgun (WGS) entry which is preliminary data.</text>
</comment>
<evidence type="ECO:0000313" key="2">
    <source>
        <dbReference type="EMBL" id="KIO43876.1"/>
    </source>
</evidence>
<feature type="region of interest" description="Disordered" evidence="1">
    <location>
        <begin position="1"/>
        <end position="74"/>
    </location>
</feature>
<dbReference type="InterPro" id="IPR021823">
    <property type="entry name" value="DUF3408"/>
</dbReference>
<accession>A0A0C3RCT2</accession>
<dbReference type="EMBL" id="JPIU01000040">
    <property type="protein sequence ID" value="KIO43876.1"/>
    <property type="molecule type" value="Genomic_DNA"/>
</dbReference>
<evidence type="ECO:0000313" key="3">
    <source>
        <dbReference type="Proteomes" id="UP000031980"/>
    </source>
</evidence>
<reference evidence="2 3" key="1">
    <citation type="submission" date="2014-07" db="EMBL/GenBank/DDBJ databases">
        <title>Porphyromonadaceae bacterium OUH 308042 = ATCC BAA-2681 = DSM 28342 draft genome.</title>
        <authorList>
            <person name="Sydenham T.V."/>
            <person name="Hasman H."/>
            <person name="Justensen U.S."/>
        </authorList>
    </citation>
    <scope>NUCLEOTIDE SEQUENCE [LARGE SCALE GENOMIC DNA]</scope>
    <source>
        <strain evidence="2 3">OUH 308042</strain>
    </source>
</reference>
<dbReference type="RefSeq" id="WP_041505358.1">
    <property type="nucleotide sequence ID" value="NZ_JPIU01000040.1"/>
</dbReference>
<gene>
    <name evidence="2" type="ORF">BA92_10765</name>
</gene>
<dbReference type="Proteomes" id="UP000031980">
    <property type="component" value="Unassembled WGS sequence"/>
</dbReference>
<organism evidence="2 3">
    <name type="scientific">Sanguibacteroides justesenii</name>
    <dbReference type="NCBI Taxonomy" id="1547597"/>
    <lineage>
        <taxon>Bacteria</taxon>
        <taxon>Pseudomonadati</taxon>
        <taxon>Bacteroidota</taxon>
        <taxon>Bacteroidia</taxon>
        <taxon>Bacteroidales</taxon>
        <taxon>Porphyromonadaceae</taxon>
        <taxon>Sanguibacteroides</taxon>
    </lineage>
</organism>
<sequence>MAKQNSGKPQIDENFMKEIISQGIPAKRDNQPDATPKEDAPEVEKETRQAEVVQVTEQPQTEKTAARKRKNGTGDYRETYFQKVELSDRQPLYVSRTTHEKLMRIVTVIGGRKATASSYVENILLRHFEQFQDEINTLYESHFHKPF</sequence>
<dbReference type="Pfam" id="PF11888">
    <property type="entry name" value="DUF3408"/>
    <property type="match status" value="1"/>
</dbReference>
<proteinExistence type="predicted"/>
<evidence type="ECO:0000256" key="1">
    <source>
        <dbReference type="SAM" id="MobiDB-lite"/>
    </source>
</evidence>
<name>A0A0C3RCT2_9PORP</name>
<keyword evidence="3" id="KW-1185">Reference proteome</keyword>
<dbReference type="AlphaFoldDB" id="A0A0C3RCT2"/>
<feature type="compositionally biased region" description="Basic and acidic residues" evidence="1">
    <location>
        <begin position="26"/>
        <end position="49"/>
    </location>
</feature>
<protein>
    <submittedName>
        <fullName evidence="2">Conjugal transfer protein</fullName>
    </submittedName>
</protein>